<reference evidence="2" key="1">
    <citation type="submission" date="2022-10" db="EMBL/GenBank/DDBJ databases">
        <title>Chryseobacterium babae sp. nov. isolated from the gut of the beetle Oryctes rhinoceros, and Chryseobacterium kimseyorum sp. nov., isolated from a stick insect rearing cage.</title>
        <authorList>
            <person name="Shelomi M."/>
            <person name="Han C.-J."/>
            <person name="Chen W.-M."/>
            <person name="Chen H.-K."/>
            <person name="Liaw S.-J."/>
            <person name="Muhle E."/>
            <person name="Clermont D."/>
        </authorList>
    </citation>
    <scope>NUCLEOTIDE SEQUENCE</scope>
    <source>
        <strain evidence="2">09-1422</strain>
    </source>
</reference>
<accession>A0ABT3I4H9</accession>
<dbReference type="RefSeq" id="WP_264751868.1">
    <property type="nucleotide sequence ID" value="NZ_JAPDHW010000027.1"/>
</dbReference>
<feature type="transmembrane region" description="Helical" evidence="1">
    <location>
        <begin position="27"/>
        <end position="50"/>
    </location>
</feature>
<keyword evidence="3" id="KW-1185">Reference proteome</keyword>
<comment type="caution">
    <text evidence="2">The sequence shown here is derived from an EMBL/GenBank/DDBJ whole genome shotgun (WGS) entry which is preliminary data.</text>
</comment>
<keyword evidence="1" id="KW-0472">Membrane</keyword>
<gene>
    <name evidence="2" type="ORF">OMO38_19585</name>
</gene>
<keyword evidence="1" id="KW-1133">Transmembrane helix</keyword>
<keyword evidence="1" id="KW-0812">Transmembrane</keyword>
<evidence type="ECO:0000313" key="3">
    <source>
        <dbReference type="Proteomes" id="UP001163731"/>
    </source>
</evidence>
<proteinExistence type="predicted"/>
<organism evidence="2 3">
    <name type="scientific">Chryseobacterium kimseyorum</name>
    <dbReference type="NCBI Taxonomy" id="2984028"/>
    <lineage>
        <taxon>Bacteria</taxon>
        <taxon>Pseudomonadati</taxon>
        <taxon>Bacteroidota</taxon>
        <taxon>Flavobacteriia</taxon>
        <taxon>Flavobacteriales</taxon>
        <taxon>Weeksellaceae</taxon>
        <taxon>Chryseobacterium group</taxon>
        <taxon>Chryseobacterium</taxon>
    </lineage>
</organism>
<name>A0ABT3I4H9_9FLAO</name>
<dbReference type="Proteomes" id="UP001163731">
    <property type="component" value="Unassembled WGS sequence"/>
</dbReference>
<sequence length="349" mass="40554">MNIDFTKDSIHEDLYHQPLKKRKWDRWIYLAILLLILFSLLRWIISSWIFNYADGFLMQQQFDVKFTNDIRIVNYHTTEGNTIEKGDTLFSYELYSDLAMFKSLKQDSIKNLVNDVALQNDLAAFEAEIAKKNILLQDIQSRILHWKSERKLKESLVYLDQITPVELSTTDRQIDDLQFQYQSVNAEISALRYQKSALLSTNLKKNTLVNNQNKSSNFKNFYISPIAGNLDRFRIAAGQAAYKSEIITSITHQGQFIRAYINVEDLDDFHEGDPVSIKLPYGFNSELTGKVKKMYSISEIRDTSTINTAVKDEKYGVVMDIVPIDGKTWENVKISNIPVKVRKLKFNYK</sequence>
<evidence type="ECO:0000313" key="2">
    <source>
        <dbReference type="EMBL" id="MCW3170738.1"/>
    </source>
</evidence>
<evidence type="ECO:0008006" key="4">
    <source>
        <dbReference type="Google" id="ProtNLM"/>
    </source>
</evidence>
<evidence type="ECO:0000256" key="1">
    <source>
        <dbReference type="SAM" id="Phobius"/>
    </source>
</evidence>
<dbReference type="EMBL" id="JAPDHW010000027">
    <property type="protein sequence ID" value="MCW3170738.1"/>
    <property type="molecule type" value="Genomic_DNA"/>
</dbReference>
<protein>
    <recommendedName>
        <fullName evidence="4">RND efflux pump membrane fusion protein barrel-sandwich domain-containing protein</fullName>
    </recommendedName>
</protein>